<dbReference type="Gene3D" id="3.40.50.300">
    <property type="entry name" value="P-loop containing nucleotide triphosphate hydrolases"/>
    <property type="match status" value="1"/>
</dbReference>
<dbReference type="InterPro" id="IPR017871">
    <property type="entry name" value="ABC_transporter-like_CS"/>
</dbReference>
<dbReference type="EMBL" id="GL983177">
    <property type="protein sequence ID" value="EGR34219.1"/>
    <property type="molecule type" value="Genomic_DNA"/>
</dbReference>
<dbReference type="STRING" id="857967.G0QKN5"/>
<dbReference type="PROSITE" id="PS50893">
    <property type="entry name" value="ABC_TRANSPORTER_2"/>
    <property type="match status" value="1"/>
</dbReference>
<dbReference type="RefSeq" id="XP_004039523.1">
    <property type="nucleotide sequence ID" value="XM_004039475.1"/>
</dbReference>
<dbReference type="PANTHER" id="PTHR19229:SF36">
    <property type="entry name" value="ATP-BINDING CASSETTE SUB-FAMILY A MEMBER 2"/>
    <property type="match status" value="1"/>
</dbReference>
<evidence type="ECO:0000256" key="2">
    <source>
        <dbReference type="ARBA" id="ARBA00022448"/>
    </source>
</evidence>
<dbReference type="Pfam" id="PF00005">
    <property type="entry name" value="ABC_tran"/>
    <property type="match status" value="1"/>
</dbReference>
<dbReference type="InParanoid" id="G0QKN5"/>
<reference evidence="11 12" key="1">
    <citation type="submission" date="2011-07" db="EMBL/GenBank/DDBJ databases">
        <authorList>
            <person name="Coyne R."/>
            <person name="Brami D."/>
            <person name="Johnson J."/>
            <person name="Hostetler J."/>
            <person name="Hannick L."/>
            <person name="Clark T."/>
            <person name="Cassidy-Hanley D."/>
            <person name="Inman J."/>
        </authorList>
    </citation>
    <scope>NUCLEOTIDE SEQUENCE [LARGE SCALE GENOMIC DNA]</scope>
    <source>
        <strain evidence="11 12">G5</strain>
    </source>
</reference>
<dbReference type="SUPFAM" id="SSF82185">
    <property type="entry name" value="Histone H3 K4-specific methyltransferase SET7/9 N-terminal domain"/>
    <property type="match status" value="1"/>
</dbReference>
<dbReference type="InterPro" id="IPR003409">
    <property type="entry name" value="MORN"/>
</dbReference>
<dbReference type="Pfam" id="PF02493">
    <property type="entry name" value="MORN"/>
    <property type="match status" value="3"/>
</dbReference>
<dbReference type="OMA" id="KFTIHAW"/>
<keyword evidence="3 9" id="KW-0812">Transmembrane</keyword>
<dbReference type="eggNOG" id="KOG0059">
    <property type="taxonomic scope" value="Eukaryota"/>
</dbReference>
<keyword evidence="6" id="KW-0067">ATP-binding</keyword>
<dbReference type="InterPro" id="IPR003593">
    <property type="entry name" value="AAA+_ATPase"/>
</dbReference>
<keyword evidence="4" id="KW-0677">Repeat</keyword>
<evidence type="ECO:0000256" key="7">
    <source>
        <dbReference type="ARBA" id="ARBA00022989"/>
    </source>
</evidence>
<evidence type="ECO:0000256" key="9">
    <source>
        <dbReference type="SAM" id="Phobius"/>
    </source>
</evidence>
<evidence type="ECO:0000256" key="3">
    <source>
        <dbReference type="ARBA" id="ARBA00022692"/>
    </source>
</evidence>
<dbReference type="InterPro" id="IPR027417">
    <property type="entry name" value="P-loop_NTPase"/>
</dbReference>
<name>G0QKN5_ICHMU</name>
<evidence type="ECO:0000313" key="11">
    <source>
        <dbReference type="EMBL" id="EGR34219.1"/>
    </source>
</evidence>
<evidence type="ECO:0000259" key="10">
    <source>
        <dbReference type="PROSITE" id="PS50893"/>
    </source>
</evidence>
<dbReference type="GeneID" id="14910410"/>
<dbReference type="PANTHER" id="PTHR19229">
    <property type="entry name" value="ATP-BINDING CASSETTE TRANSPORTER SUBFAMILY A ABCA"/>
    <property type="match status" value="1"/>
</dbReference>
<evidence type="ECO:0000256" key="8">
    <source>
        <dbReference type="ARBA" id="ARBA00023136"/>
    </source>
</evidence>
<dbReference type="SMART" id="SM00382">
    <property type="entry name" value="AAA"/>
    <property type="match status" value="1"/>
</dbReference>
<dbReference type="InterPro" id="IPR003439">
    <property type="entry name" value="ABC_transporter-like_ATP-bd"/>
</dbReference>
<feature type="transmembrane region" description="Helical" evidence="9">
    <location>
        <begin position="75"/>
        <end position="93"/>
    </location>
</feature>
<dbReference type="GO" id="GO:0005524">
    <property type="term" value="F:ATP binding"/>
    <property type="evidence" value="ECO:0007669"/>
    <property type="project" value="UniProtKB-KW"/>
</dbReference>
<dbReference type="PROSITE" id="PS00211">
    <property type="entry name" value="ABC_TRANSPORTER_1"/>
    <property type="match status" value="1"/>
</dbReference>
<accession>G0QKN5</accession>
<dbReference type="AlphaFoldDB" id="G0QKN5"/>
<keyword evidence="5" id="KW-0547">Nucleotide-binding</keyword>
<gene>
    <name evidence="11" type="ORF">IMG5_020170</name>
</gene>
<sequence length="810" mass="94333">MHGYGEIIYANGKSYKGYFENDQKSGYGEMIYPDKKIYKGYWKNNKYDGEGQVILPDGRIGKAIWQNDSLYLNGYIITQVITPLICLFFVYLIKKLAESQFGSTFTFDYPFLFNIPSLYQMYPYMKNITCLEWYEYAFDTNSTQQTKDFIGYNSGQKNEIPKGMLANIQQSKNDCQFQPSKETPSQNRSVPFFTQPINQTINEDIYNSLFYLNNVPYKRGSDLESLDILPDGAIQFSEASKDKLKYKIQINDLRIPEYHRNNGVTKLTKRGKIIRNDENEHSIIFRMGIKLDWNFIFFQVFLSKARSATIIGYLLSIWTSLISVTINAAVYPDPYELPYLMRLYPPLGFSRLMYNFSFACSNGQCFRHFESLTEEIKDCIFYLYIGFFFFTFAGIYLHEVFPQEFGITQHWLFCLKKFKRKRNQILEQKESNQNILEVELQEDQDSKKERMFVQSIHFEDLKKYPLVIKDLRKVYKPVGGRPEHVAVKNLSFCIKQGEIFGLLGPNGAGKTTLISMITGIYPPSKGNAWVAGYDIINNMEYVHLNIGVCPQFDLLWPDLTVEEHLLFYARLKGIKPSQEKEKVQKAMKEVLLSERANFKISELSGGMKRRLSVSISLVGDPKIIFLDEPSTGLDPENRRQLWEILAQCKGKRAMVLTTHSMEEADILCNRIGIITNGSLRCIGQSVSLKNLYGGGYHLYINCHKEKYLENYLNDEEKKQINQQKLLEFIQVLLPRSKKVSEFNTNFVFQVPQDGLKISQIFEELQKKKEELRISGIYFFFYIYFQQYNLDWGISQSSLEDVFMQIVETTQ</sequence>
<evidence type="ECO:0000256" key="5">
    <source>
        <dbReference type="ARBA" id="ARBA00022741"/>
    </source>
</evidence>
<feature type="transmembrane region" description="Helical" evidence="9">
    <location>
        <begin position="381"/>
        <end position="398"/>
    </location>
</feature>
<dbReference type="SUPFAM" id="SSF52540">
    <property type="entry name" value="P-loop containing nucleoside triphosphate hydrolases"/>
    <property type="match status" value="1"/>
</dbReference>
<dbReference type="Gene3D" id="2.20.110.10">
    <property type="entry name" value="Histone H3 K4-specific methyltransferase SET7/9 N-terminal domain"/>
    <property type="match status" value="1"/>
</dbReference>
<comment type="subcellular location">
    <subcellularLocation>
        <location evidence="1">Membrane</location>
        <topology evidence="1">Multi-pass membrane protein</topology>
    </subcellularLocation>
</comment>
<feature type="domain" description="ABC transporter" evidence="10">
    <location>
        <begin position="456"/>
        <end position="701"/>
    </location>
</feature>
<dbReference type="GO" id="GO:0140359">
    <property type="term" value="F:ABC-type transporter activity"/>
    <property type="evidence" value="ECO:0007669"/>
    <property type="project" value="InterPro"/>
</dbReference>
<dbReference type="Proteomes" id="UP000008983">
    <property type="component" value="Unassembled WGS sequence"/>
</dbReference>
<dbReference type="GO" id="GO:0005319">
    <property type="term" value="F:lipid transporter activity"/>
    <property type="evidence" value="ECO:0007669"/>
    <property type="project" value="TreeGrafter"/>
</dbReference>
<evidence type="ECO:0000256" key="4">
    <source>
        <dbReference type="ARBA" id="ARBA00022737"/>
    </source>
</evidence>
<dbReference type="CDD" id="cd03263">
    <property type="entry name" value="ABC_subfamily_A"/>
    <property type="match status" value="1"/>
</dbReference>
<organism evidence="11 12">
    <name type="scientific">Ichthyophthirius multifiliis</name>
    <name type="common">White spot disease agent</name>
    <name type="synonym">Ich</name>
    <dbReference type="NCBI Taxonomy" id="5932"/>
    <lineage>
        <taxon>Eukaryota</taxon>
        <taxon>Sar</taxon>
        <taxon>Alveolata</taxon>
        <taxon>Ciliophora</taxon>
        <taxon>Intramacronucleata</taxon>
        <taxon>Oligohymenophorea</taxon>
        <taxon>Hymenostomatida</taxon>
        <taxon>Ophryoglenina</taxon>
        <taxon>Ichthyophthirius</taxon>
    </lineage>
</organism>
<dbReference type="InterPro" id="IPR026082">
    <property type="entry name" value="ABCA"/>
</dbReference>
<dbReference type="GO" id="GO:0016887">
    <property type="term" value="F:ATP hydrolysis activity"/>
    <property type="evidence" value="ECO:0007669"/>
    <property type="project" value="InterPro"/>
</dbReference>
<dbReference type="GO" id="GO:0016020">
    <property type="term" value="C:membrane"/>
    <property type="evidence" value="ECO:0007669"/>
    <property type="project" value="UniProtKB-SubCell"/>
</dbReference>
<keyword evidence="2" id="KW-0813">Transport</keyword>
<evidence type="ECO:0000313" key="12">
    <source>
        <dbReference type="Proteomes" id="UP000008983"/>
    </source>
</evidence>
<dbReference type="SMART" id="SM00698">
    <property type="entry name" value="MORN"/>
    <property type="match status" value="2"/>
</dbReference>
<feature type="transmembrane region" description="Helical" evidence="9">
    <location>
        <begin position="310"/>
        <end position="332"/>
    </location>
</feature>
<keyword evidence="12" id="KW-1185">Reference proteome</keyword>
<dbReference type="OrthoDB" id="10255969at2759"/>
<keyword evidence="7 9" id="KW-1133">Transmembrane helix</keyword>
<keyword evidence="8 9" id="KW-0472">Membrane</keyword>
<proteinExistence type="predicted"/>
<protein>
    <recommendedName>
        <fullName evidence="10">ABC transporter domain-containing protein</fullName>
    </recommendedName>
</protein>
<dbReference type="FunFam" id="3.40.50.300:FF:000665">
    <property type="entry name" value="ABC transporter A family member 2"/>
    <property type="match status" value="1"/>
</dbReference>
<evidence type="ECO:0000256" key="6">
    <source>
        <dbReference type="ARBA" id="ARBA00022840"/>
    </source>
</evidence>
<feature type="transmembrane region" description="Helical" evidence="9">
    <location>
        <begin position="352"/>
        <end position="369"/>
    </location>
</feature>
<evidence type="ECO:0000256" key="1">
    <source>
        <dbReference type="ARBA" id="ARBA00004141"/>
    </source>
</evidence>